<dbReference type="STRING" id="74649.A0A2P6Q6G6"/>
<organism evidence="1 2">
    <name type="scientific">Rosa chinensis</name>
    <name type="common">China rose</name>
    <dbReference type="NCBI Taxonomy" id="74649"/>
    <lineage>
        <taxon>Eukaryota</taxon>
        <taxon>Viridiplantae</taxon>
        <taxon>Streptophyta</taxon>
        <taxon>Embryophyta</taxon>
        <taxon>Tracheophyta</taxon>
        <taxon>Spermatophyta</taxon>
        <taxon>Magnoliopsida</taxon>
        <taxon>eudicotyledons</taxon>
        <taxon>Gunneridae</taxon>
        <taxon>Pentapetalae</taxon>
        <taxon>rosids</taxon>
        <taxon>fabids</taxon>
        <taxon>Rosales</taxon>
        <taxon>Rosaceae</taxon>
        <taxon>Rosoideae</taxon>
        <taxon>Rosoideae incertae sedis</taxon>
        <taxon>Rosa</taxon>
    </lineage>
</organism>
<protein>
    <submittedName>
        <fullName evidence="1">Putative PPM-type phosphatase domain, protein phosphatase 2C family</fullName>
    </submittedName>
</protein>
<evidence type="ECO:0000313" key="2">
    <source>
        <dbReference type="Proteomes" id="UP000238479"/>
    </source>
</evidence>
<dbReference type="Gramene" id="PRQ29782">
    <property type="protein sequence ID" value="PRQ29782"/>
    <property type="gene ID" value="RchiOBHm_Chr5g0017521"/>
</dbReference>
<name>A0A2P6Q6G6_ROSCH</name>
<dbReference type="AlphaFoldDB" id="A0A2P6Q6G6"/>
<reference evidence="1 2" key="1">
    <citation type="journal article" date="2018" name="Nat. Genet.">
        <title>The Rosa genome provides new insights in the design of modern roses.</title>
        <authorList>
            <person name="Bendahmane M."/>
        </authorList>
    </citation>
    <scope>NUCLEOTIDE SEQUENCE [LARGE SCALE GENOMIC DNA]</scope>
    <source>
        <strain evidence="2">cv. Old Blush</strain>
    </source>
</reference>
<comment type="caution">
    <text evidence="1">The sequence shown here is derived from an EMBL/GenBank/DDBJ whole genome shotgun (WGS) entry which is preliminary data.</text>
</comment>
<evidence type="ECO:0000313" key="1">
    <source>
        <dbReference type="EMBL" id="PRQ29782.1"/>
    </source>
</evidence>
<dbReference type="OMA" id="QMDHGME"/>
<proteinExistence type="predicted"/>
<keyword evidence="2" id="KW-1185">Reference proteome</keyword>
<dbReference type="Proteomes" id="UP000238479">
    <property type="component" value="Chromosome 5"/>
</dbReference>
<gene>
    <name evidence="1" type="ORF">RchiOBHm_Chr5g0017521</name>
</gene>
<accession>A0A2P6Q6G6</accession>
<dbReference type="EMBL" id="PDCK01000043">
    <property type="protein sequence ID" value="PRQ29782.1"/>
    <property type="molecule type" value="Genomic_DNA"/>
</dbReference>
<sequence>MDFLGKMKMMIRSVSGQMDHGMEDYLVAETRKVNGHQLGLYAIFAGQQVAEYLQAHLFDKILRYYI</sequence>